<name>A0A0F9C3C6_9ZZZZ</name>
<organism evidence="1">
    <name type="scientific">marine sediment metagenome</name>
    <dbReference type="NCBI Taxonomy" id="412755"/>
    <lineage>
        <taxon>unclassified sequences</taxon>
        <taxon>metagenomes</taxon>
        <taxon>ecological metagenomes</taxon>
    </lineage>
</organism>
<evidence type="ECO:0000313" key="1">
    <source>
        <dbReference type="EMBL" id="KKL28690.1"/>
    </source>
</evidence>
<comment type="caution">
    <text evidence="1">The sequence shown here is derived from an EMBL/GenBank/DDBJ whole genome shotgun (WGS) entry which is preliminary data.</text>
</comment>
<sequence>MAFKLNAEDLNLSAGEQAALGRLRLDNQVQSLLQAILDGVKHPKYRQKRSVFNQMGDMINQSGYRDGAEDIIELLSWKDRK</sequence>
<gene>
    <name evidence="1" type="ORF">LCGC14_2372610</name>
</gene>
<accession>A0A0F9C3C6</accession>
<protein>
    <submittedName>
        <fullName evidence="1">Uncharacterized protein</fullName>
    </submittedName>
</protein>
<dbReference type="AlphaFoldDB" id="A0A0F9C3C6"/>
<dbReference type="EMBL" id="LAZR01035007">
    <property type="protein sequence ID" value="KKL28690.1"/>
    <property type="molecule type" value="Genomic_DNA"/>
</dbReference>
<reference evidence="1" key="1">
    <citation type="journal article" date="2015" name="Nature">
        <title>Complex archaea that bridge the gap between prokaryotes and eukaryotes.</title>
        <authorList>
            <person name="Spang A."/>
            <person name="Saw J.H."/>
            <person name="Jorgensen S.L."/>
            <person name="Zaremba-Niedzwiedzka K."/>
            <person name="Martijn J."/>
            <person name="Lind A.E."/>
            <person name="van Eijk R."/>
            <person name="Schleper C."/>
            <person name="Guy L."/>
            <person name="Ettema T.J."/>
        </authorList>
    </citation>
    <scope>NUCLEOTIDE SEQUENCE</scope>
</reference>
<proteinExistence type="predicted"/>